<protein>
    <recommendedName>
        <fullName evidence="10">DoxX family protein</fullName>
    </recommendedName>
</protein>
<organism evidence="8 9">
    <name type="scientific">Candidatus Glassbacteria bacterium RIFCSPLOWO2_12_FULL_58_11</name>
    <dbReference type="NCBI Taxonomy" id="1817867"/>
    <lineage>
        <taxon>Bacteria</taxon>
        <taxon>Candidatus Glassiibacteriota</taxon>
    </lineage>
</organism>
<comment type="similarity">
    <text evidence="2">Belongs to the DoxX family.</text>
</comment>
<comment type="subcellular location">
    <subcellularLocation>
        <location evidence="1">Cell membrane</location>
        <topology evidence="1">Multi-pass membrane protein</topology>
    </subcellularLocation>
</comment>
<keyword evidence="4 7" id="KW-0812">Transmembrane</keyword>
<dbReference type="GO" id="GO:0005886">
    <property type="term" value="C:plasma membrane"/>
    <property type="evidence" value="ECO:0007669"/>
    <property type="project" value="UniProtKB-SubCell"/>
</dbReference>
<dbReference type="STRING" id="1817867.A3F83_09390"/>
<proteinExistence type="inferred from homology"/>
<evidence type="ECO:0000256" key="2">
    <source>
        <dbReference type="ARBA" id="ARBA00006679"/>
    </source>
</evidence>
<evidence type="ECO:0000256" key="7">
    <source>
        <dbReference type="SAM" id="Phobius"/>
    </source>
</evidence>
<evidence type="ECO:0000256" key="6">
    <source>
        <dbReference type="ARBA" id="ARBA00023136"/>
    </source>
</evidence>
<dbReference type="InterPro" id="IPR032808">
    <property type="entry name" value="DoxX"/>
</dbReference>
<evidence type="ECO:0000256" key="1">
    <source>
        <dbReference type="ARBA" id="ARBA00004651"/>
    </source>
</evidence>
<dbReference type="PANTHER" id="PTHR33452">
    <property type="entry name" value="OXIDOREDUCTASE CATD-RELATED"/>
    <property type="match status" value="1"/>
</dbReference>
<keyword evidence="6 7" id="KW-0472">Membrane</keyword>
<keyword evidence="5 7" id="KW-1133">Transmembrane helix</keyword>
<name>A0A1F5YTD9_9BACT</name>
<evidence type="ECO:0000256" key="5">
    <source>
        <dbReference type="ARBA" id="ARBA00022989"/>
    </source>
</evidence>
<evidence type="ECO:0000313" key="9">
    <source>
        <dbReference type="Proteomes" id="UP000179129"/>
    </source>
</evidence>
<dbReference type="InterPro" id="IPR051907">
    <property type="entry name" value="DoxX-like_oxidoreductase"/>
</dbReference>
<evidence type="ECO:0000313" key="8">
    <source>
        <dbReference type="EMBL" id="OGG03374.1"/>
    </source>
</evidence>
<keyword evidence="3" id="KW-1003">Cell membrane</keyword>
<evidence type="ECO:0000256" key="3">
    <source>
        <dbReference type="ARBA" id="ARBA00022475"/>
    </source>
</evidence>
<accession>A0A1F5YTD9</accession>
<evidence type="ECO:0000256" key="4">
    <source>
        <dbReference type="ARBA" id="ARBA00022692"/>
    </source>
</evidence>
<dbReference type="Pfam" id="PF07681">
    <property type="entry name" value="DoxX"/>
    <property type="match status" value="1"/>
</dbReference>
<dbReference type="Proteomes" id="UP000179129">
    <property type="component" value="Unassembled WGS sequence"/>
</dbReference>
<dbReference type="PANTHER" id="PTHR33452:SF1">
    <property type="entry name" value="INNER MEMBRANE PROTEIN YPHA-RELATED"/>
    <property type="match status" value="1"/>
</dbReference>
<comment type="caution">
    <text evidence="8">The sequence shown here is derived from an EMBL/GenBank/DDBJ whole genome shotgun (WGS) entry which is preliminary data.</text>
</comment>
<dbReference type="AlphaFoldDB" id="A0A1F5YTD9"/>
<reference evidence="8 9" key="1">
    <citation type="journal article" date="2016" name="Nat. Commun.">
        <title>Thousands of microbial genomes shed light on interconnected biogeochemical processes in an aquifer system.</title>
        <authorList>
            <person name="Anantharaman K."/>
            <person name="Brown C.T."/>
            <person name="Hug L.A."/>
            <person name="Sharon I."/>
            <person name="Castelle C.J."/>
            <person name="Probst A.J."/>
            <person name="Thomas B.C."/>
            <person name="Singh A."/>
            <person name="Wilkins M.J."/>
            <person name="Karaoz U."/>
            <person name="Brodie E.L."/>
            <person name="Williams K.H."/>
            <person name="Hubbard S.S."/>
            <person name="Banfield J.F."/>
        </authorList>
    </citation>
    <scope>NUCLEOTIDE SEQUENCE [LARGE SCALE GENOMIC DNA]</scope>
</reference>
<gene>
    <name evidence="8" type="ORF">A3F83_09390</name>
</gene>
<feature type="transmembrane region" description="Helical" evidence="7">
    <location>
        <begin position="53"/>
        <end position="79"/>
    </location>
</feature>
<feature type="transmembrane region" description="Helical" evidence="7">
    <location>
        <begin position="110"/>
        <end position="128"/>
    </location>
</feature>
<sequence length="146" mass="15957">MRGLIFSFPERLRDAGLLIMRIGLGCSFMVHGWPKITGGIEFWGQIGGALENFGIGFFPVFWGFMASCSEFIGGLLLVFGLLTRPACLSLAFTMAVATSFHLFSGDNFGIYSHALKMLVVFLALALIGPGRLSLDWKIFGKPEKAE</sequence>
<evidence type="ECO:0008006" key="10">
    <source>
        <dbReference type="Google" id="ProtNLM"/>
    </source>
</evidence>
<dbReference type="EMBL" id="MFIX01000147">
    <property type="protein sequence ID" value="OGG03374.1"/>
    <property type="molecule type" value="Genomic_DNA"/>
</dbReference>